<proteinExistence type="predicted"/>
<feature type="compositionally biased region" description="Low complexity" evidence="1">
    <location>
        <begin position="92"/>
        <end position="103"/>
    </location>
</feature>
<dbReference type="VEuPathDB" id="FungiDB:TREMEDRAFT_60148"/>
<feature type="compositionally biased region" description="Low complexity" evidence="1">
    <location>
        <begin position="253"/>
        <end position="268"/>
    </location>
</feature>
<keyword evidence="3" id="KW-1185">Reference proteome</keyword>
<dbReference type="EMBL" id="SDIL01000102">
    <property type="protein sequence ID" value="RXK36294.1"/>
    <property type="molecule type" value="Genomic_DNA"/>
</dbReference>
<name>A0A4Q1BE78_TREME</name>
<dbReference type="AlphaFoldDB" id="A0A4Q1BE78"/>
<dbReference type="Proteomes" id="UP000289152">
    <property type="component" value="Unassembled WGS sequence"/>
</dbReference>
<evidence type="ECO:0000256" key="1">
    <source>
        <dbReference type="SAM" id="MobiDB-lite"/>
    </source>
</evidence>
<feature type="compositionally biased region" description="Polar residues" evidence="1">
    <location>
        <begin position="466"/>
        <end position="480"/>
    </location>
</feature>
<protein>
    <submittedName>
        <fullName evidence="2">Uncharacterized protein</fullName>
    </submittedName>
</protein>
<comment type="caution">
    <text evidence="2">The sequence shown here is derived from an EMBL/GenBank/DDBJ whole genome shotgun (WGS) entry which is preliminary data.</text>
</comment>
<accession>A0A4Q1BE78</accession>
<feature type="compositionally biased region" description="Low complexity" evidence="1">
    <location>
        <begin position="161"/>
        <end position="171"/>
    </location>
</feature>
<gene>
    <name evidence="2" type="ORF">M231_06430</name>
</gene>
<feature type="region of interest" description="Disordered" evidence="1">
    <location>
        <begin position="79"/>
        <end position="195"/>
    </location>
</feature>
<evidence type="ECO:0000313" key="3">
    <source>
        <dbReference type="Proteomes" id="UP000289152"/>
    </source>
</evidence>
<dbReference type="InParanoid" id="A0A4Q1BE78"/>
<feature type="region of interest" description="Disordered" evidence="1">
    <location>
        <begin position="462"/>
        <end position="505"/>
    </location>
</feature>
<reference evidence="2 3" key="1">
    <citation type="submission" date="2016-06" db="EMBL/GenBank/DDBJ databases">
        <title>Evolution of pathogenesis and genome organization in the Tremellales.</title>
        <authorList>
            <person name="Cuomo C."/>
            <person name="Litvintseva A."/>
            <person name="Heitman J."/>
            <person name="Chen Y."/>
            <person name="Sun S."/>
            <person name="Springer D."/>
            <person name="Dromer F."/>
            <person name="Young S."/>
            <person name="Zeng Q."/>
            <person name="Chapman S."/>
            <person name="Gujja S."/>
            <person name="Saif S."/>
            <person name="Birren B."/>
        </authorList>
    </citation>
    <scope>NUCLEOTIDE SEQUENCE [LARGE SCALE GENOMIC DNA]</scope>
    <source>
        <strain evidence="2 3">ATCC 28783</strain>
    </source>
</reference>
<feature type="compositionally biased region" description="Basic and acidic residues" evidence="1">
    <location>
        <begin position="495"/>
        <end position="505"/>
    </location>
</feature>
<organism evidence="2 3">
    <name type="scientific">Tremella mesenterica</name>
    <name type="common">Jelly fungus</name>
    <dbReference type="NCBI Taxonomy" id="5217"/>
    <lineage>
        <taxon>Eukaryota</taxon>
        <taxon>Fungi</taxon>
        <taxon>Dikarya</taxon>
        <taxon>Basidiomycota</taxon>
        <taxon>Agaricomycotina</taxon>
        <taxon>Tremellomycetes</taxon>
        <taxon>Tremellales</taxon>
        <taxon>Tremellaceae</taxon>
        <taxon>Tremella</taxon>
    </lineage>
</organism>
<evidence type="ECO:0000313" key="2">
    <source>
        <dbReference type="EMBL" id="RXK36294.1"/>
    </source>
</evidence>
<feature type="compositionally biased region" description="Basic and acidic residues" evidence="1">
    <location>
        <begin position="172"/>
        <end position="195"/>
    </location>
</feature>
<feature type="region of interest" description="Disordered" evidence="1">
    <location>
        <begin position="246"/>
        <end position="277"/>
    </location>
</feature>
<sequence length="505" mass="56704">MATIVQNYAPDISFLGGDTHPYERTEGYTHPYAYSITVDYYGPSDPPLIAPAPQRTYFTTKTDATGIIEESILPVSADLDVGDENDGLDQQSSGGDRSTTTSDFDLQEYDSDNSSGPIQHEDWKRQIPQSSEQDKSSDQPVMGFSAIPQGPVFDAPEILPESSGSSGFSFEYRPEDFDRAHSDDNNPDKRLDHESDHNKWEEFPHDFLNHSNSTSDDFIPYQLSPTQTGNINANPRPIGLTRVETHDETTNVSSEEISISSASDSSPSQTQVTNEEYSKRFAPITMDDILQKYRIKDDFTFSDTSDHRPLSKLELLNRAHSNISTIFKNNFTHKARSVGDLLSAPRGPYGPSQTAIFDEVSTDSSLREGNLSRGFGPGEDYQHASDYRSGISQLYSRYQTTGQDPTTFTPVRDQTMYQSRSHLTQYRPMTGMRGPVRSRKKSFFSYTKSKGRSMLKRMKSWRIPNDSDSGSTFSTITSSLDPDPRKRGLRGKWHQWKDGRKSQAG</sequence>